<dbReference type="EMBL" id="BDSP01000184">
    <property type="protein sequence ID" value="GAX22418.1"/>
    <property type="molecule type" value="Genomic_DNA"/>
</dbReference>
<dbReference type="InParanoid" id="A0A1Z5K8Z0"/>
<feature type="region of interest" description="Disordered" evidence="1">
    <location>
        <begin position="1"/>
        <end position="26"/>
    </location>
</feature>
<gene>
    <name evidence="2" type="ORF">FisN_14Hu031</name>
</gene>
<dbReference type="Proteomes" id="UP000198406">
    <property type="component" value="Unassembled WGS sequence"/>
</dbReference>
<evidence type="ECO:0000256" key="1">
    <source>
        <dbReference type="SAM" id="MobiDB-lite"/>
    </source>
</evidence>
<dbReference type="OrthoDB" id="10484686at2759"/>
<evidence type="ECO:0000313" key="3">
    <source>
        <dbReference type="Proteomes" id="UP000198406"/>
    </source>
</evidence>
<proteinExistence type="predicted"/>
<reference evidence="2 3" key="1">
    <citation type="journal article" date="2015" name="Plant Cell">
        <title>Oil accumulation by the oleaginous diatom Fistulifera solaris as revealed by the genome and transcriptome.</title>
        <authorList>
            <person name="Tanaka T."/>
            <person name="Maeda Y."/>
            <person name="Veluchamy A."/>
            <person name="Tanaka M."/>
            <person name="Abida H."/>
            <person name="Marechal E."/>
            <person name="Bowler C."/>
            <person name="Muto M."/>
            <person name="Sunaga Y."/>
            <person name="Tanaka M."/>
            <person name="Yoshino T."/>
            <person name="Taniguchi T."/>
            <person name="Fukuda Y."/>
            <person name="Nemoto M."/>
            <person name="Matsumoto M."/>
            <person name="Wong P.S."/>
            <person name="Aburatani S."/>
            <person name="Fujibuchi W."/>
        </authorList>
    </citation>
    <scope>NUCLEOTIDE SEQUENCE [LARGE SCALE GENOMIC DNA]</scope>
    <source>
        <strain evidence="2 3">JPCC DA0580</strain>
    </source>
</reference>
<sequence length="85" mass="9816">MTDNNVPKQEDIPEMQQQNAKFGYKAPESVYKKPSLTKTDQGKAFTGVSPMDFYMRQNAAKKQEKAKEQETKTKIYQNNMAQAFF</sequence>
<organism evidence="2 3">
    <name type="scientific">Fistulifera solaris</name>
    <name type="common">Oleaginous diatom</name>
    <dbReference type="NCBI Taxonomy" id="1519565"/>
    <lineage>
        <taxon>Eukaryota</taxon>
        <taxon>Sar</taxon>
        <taxon>Stramenopiles</taxon>
        <taxon>Ochrophyta</taxon>
        <taxon>Bacillariophyta</taxon>
        <taxon>Bacillariophyceae</taxon>
        <taxon>Bacillariophycidae</taxon>
        <taxon>Naviculales</taxon>
        <taxon>Naviculaceae</taxon>
        <taxon>Fistulifera</taxon>
    </lineage>
</organism>
<name>A0A1Z5K8Z0_FISSO</name>
<dbReference type="AlphaFoldDB" id="A0A1Z5K8Z0"/>
<evidence type="ECO:0000313" key="2">
    <source>
        <dbReference type="EMBL" id="GAX22418.1"/>
    </source>
</evidence>
<accession>A0A1Z5K8Z0</accession>
<keyword evidence="3" id="KW-1185">Reference proteome</keyword>
<comment type="caution">
    <text evidence="2">The sequence shown here is derived from an EMBL/GenBank/DDBJ whole genome shotgun (WGS) entry which is preliminary data.</text>
</comment>
<protein>
    <submittedName>
        <fullName evidence="2">Uncharacterized protein</fullName>
    </submittedName>
</protein>